<dbReference type="Gene3D" id="3.40.50.720">
    <property type="entry name" value="NAD(P)-binding Rossmann-like Domain"/>
    <property type="match status" value="1"/>
</dbReference>
<comment type="similarity">
    <text evidence="1">Belongs to the ornithine cyclodeaminase/mu-crystallin family.</text>
</comment>
<protein>
    <recommendedName>
        <fullName evidence="4">Ornithine cyclodeaminase</fullName>
    </recommendedName>
</protein>
<dbReference type="AlphaFoldDB" id="A0A267MBW3"/>
<dbReference type="GO" id="GO:0019752">
    <property type="term" value="P:carboxylic acid metabolic process"/>
    <property type="evidence" value="ECO:0007669"/>
    <property type="project" value="UniProtKB-ARBA"/>
</dbReference>
<dbReference type="GO" id="GO:0005737">
    <property type="term" value="C:cytoplasm"/>
    <property type="evidence" value="ECO:0007669"/>
    <property type="project" value="TreeGrafter"/>
</dbReference>
<gene>
    <name evidence="2" type="ORF">CCE28_19800</name>
</gene>
<dbReference type="InterPro" id="IPR023401">
    <property type="entry name" value="ODC_N"/>
</dbReference>
<dbReference type="PIRSF" id="PIRSF001439">
    <property type="entry name" value="CryM"/>
    <property type="match status" value="1"/>
</dbReference>
<dbReference type="InterPro" id="IPR003462">
    <property type="entry name" value="ODC_Mu_crystall"/>
</dbReference>
<evidence type="ECO:0000313" key="3">
    <source>
        <dbReference type="Proteomes" id="UP000216024"/>
    </source>
</evidence>
<dbReference type="Pfam" id="PF02423">
    <property type="entry name" value="OCD_Mu_crystall"/>
    <property type="match status" value="1"/>
</dbReference>
<dbReference type="PANTHER" id="PTHR13812">
    <property type="entry name" value="KETIMINE REDUCTASE MU-CRYSTALLIN"/>
    <property type="match status" value="1"/>
</dbReference>
<sequence>MRIINEETVRKYLTMSAGIRVMEDTLKALSNEDVVQKLRMSIHLEENNIFGLMPSYLKYKNVFGAKVISVFPENKKRFLPSHQGIVVLFENTSGQLVAIVDGEGITAVRTAAVSAVATRALSREDSEILTIMGTGVQAKSHIEAILLVRPIKKIKIWDYKVDYAEAFVETLRSELDLEIEYYKSAKDALSESDIVCTVTSARTPIIKREWLKTGVHINAVGSCTPDAREIDSETMRDCTLFVDSLESATHEAGDYLIPLKEGIIKEGHIKAEIGHVLTQKKAGRTSDEEITLFEALGLSIEDIAAAYYIYEKVQQ</sequence>
<dbReference type="RefSeq" id="WP_095135645.1">
    <property type="nucleotide sequence ID" value="NZ_NIBG01000029.1"/>
</dbReference>
<comment type="caution">
    <text evidence="2">The sequence shown here is derived from an EMBL/GenBank/DDBJ whole genome shotgun (WGS) entry which is preliminary data.</text>
</comment>
<reference evidence="2 3" key="1">
    <citation type="submission" date="2017-06" db="EMBL/GenBank/DDBJ databases">
        <title>Draft genome sequence of anaerobic fermentative bacterium Anaeromicrobium sediminis DY2726D isolated from West Pacific Ocean sediments.</title>
        <authorList>
            <person name="Zeng X."/>
        </authorList>
    </citation>
    <scope>NUCLEOTIDE SEQUENCE [LARGE SCALE GENOMIC DNA]</scope>
    <source>
        <strain evidence="2 3">DY2726D</strain>
    </source>
</reference>
<dbReference type="EMBL" id="NIBG01000029">
    <property type="protein sequence ID" value="PAB57026.1"/>
    <property type="molecule type" value="Genomic_DNA"/>
</dbReference>
<evidence type="ECO:0000256" key="1">
    <source>
        <dbReference type="ARBA" id="ARBA00008903"/>
    </source>
</evidence>
<dbReference type="PANTHER" id="PTHR13812:SF19">
    <property type="entry name" value="KETIMINE REDUCTASE MU-CRYSTALLIN"/>
    <property type="match status" value="1"/>
</dbReference>
<dbReference type="GO" id="GO:0016491">
    <property type="term" value="F:oxidoreductase activity"/>
    <property type="evidence" value="ECO:0007669"/>
    <property type="project" value="UniProtKB-ARBA"/>
</dbReference>
<name>A0A267MBW3_9FIRM</name>
<dbReference type="Gene3D" id="3.30.1780.10">
    <property type="entry name" value="ornithine cyclodeaminase, domain 1"/>
    <property type="match status" value="1"/>
</dbReference>
<dbReference type="InterPro" id="IPR036291">
    <property type="entry name" value="NAD(P)-bd_dom_sf"/>
</dbReference>
<dbReference type="OrthoDB" id="9792005at2"/>
<keyword evidence="3" id="KW-1185">Reference proteome</keyword>
<dbReference type="SUPFAM" id="SSF51735">
    <property type="entry name" value="NAD(P)-binding Rossmann-fold domains"/>
    <property type="match status" value="1"/>
</dbReference>
<accession>A0A267MBW3</accession>
<proteinExistence type="inferred from homology"/>
<evidence type="ECO:0000313" key="2">
    <source>
        <dbReference type="EMBL" id="PAB57026.1"/>
    </source>
</evidence>
<organism evidence="2 3">
    <name type="scientific">Anaeromicrobium sediminis</name>
    <dbReference type="NCBI Taxonomy" id="1478221"/>
    <lineage>
        <taxon>Bacteria</taxon>
        <taxon>Bacillati</taxon>
        <taxon>Bacillota</taxon>
        <taxon>Clostridia</taxon>
        <taxon>Peptostreptococcales</taxon>
        <taxon>Thermotaleaceae</taxon>
        <taxon>Anaeromicrobium</taxon>
    </lineage>
</organism>
<dbReference type="FunFam" id="3.40.50.720:FF:000311">
    <property type="entry name" value="Ornithine cyclodeaminase"/>
    <property type="match status" value="1"/>
</dbReference>
<dbReference type="Proteomes" id="UP000216024">
    <property type="component" value="Unassembled WGS sequence"/>
</dbReference>
<dbReference type="GO" id="GO:0042562">
    <property type="term" value="F:hormone binding"/>
    <property type="evidence" value="ECO:0007669"/>
    <property type="project" value="TreeGrafter"/>
</dbReference>
<evidence type="ECO:0008006" key="4">
    <source>
        <dbReference type="Google" id="ProtNLM"/>
    </source>
</evidence>